<comment type="caution">
    <text evidence="1">The sequence shown here is derived from an EMBL/GenBank/DDBJ whole genome shotgun (WGS) entry which is preliminary data.</text>
</comment>
<organism evidence="1 2">
    <name type="scientific">Protopolystoma xenopodis</name>
    <dbReference type="NCBI Taxonomy" id="117903"/>
    <lineage>
        <taxon>Eukaryota</taxon>
        <taxon>Metazoa</taxon>
        <taxon>Spiralia</taxon>
        <taxon>Lophotrochozoa</taxon>
        <taxon>Platyhelminthes</taxon>
        <taxon>Monogenea</taxon>
        <taxon>Polyopisthocotylea</taxon>
        <taxon>Polystomatidea</taxon>
        <taxon>Polystomatidae</taxon>
        <taxon>Protopolystoma</taxon>
    </lineage>
</organism>
<evidence type="ECO:0000313" key="1">
    <source>
        <dbReference type="EMBL" id="VEL22543.1"/>
    </source>
</evidence>
<dbReference type="EMBL" id="CAAALY010056980">
    <property type="protein sequence ID" value="VEL22543.1"/>
    <property type="molecule type" value="Genomic_DNA"/>
</dbReference>
<reference evidence="1" key="1">
    <citation type="submission" date="2018-11" db="EMBL/GenBank/DDBJ databases">
        <authorList>
            <consortium name="Pathogen Informatics"/>
        </authorList>
    </citation>
    <scope>NUCLEOTIDE SEQUENCE</scope>
</reference>
<keyword evidence="2" id="KW-1185">Reference proteome</keyword>
<accession>A0A448WXA3</accession>
<protein>
    <submittedName>
        <fullName evidence="1">Uncharacterized protein</fullName>
    </submittedName>
</protein>
<sequence>MEVSSKIAQSTNRCHHAAMFVFGRHFLHNRRATGSCLLQGLTTLPETWSKLRFTIPIPKHEENPLITRKC</sequence>
<proteinExistence type="predicted"/>
<gene>
    <name evidence="1" type="ORF">PXEA_LOCUS15983</name>
</gene>
<evidence type="ECO:0000313" key="2">
    <source>
        <dbReference type="Proteomes" id="UP000784294"/>
    </source>
</evidence>
<name>A0A448WXA3_9PLAT</name>
<dbReference type="AlphaFoldDB" id="A0A448WXA3"/>
<dbReference type="Proteomes" id="UP000784294">
    <property type="component" value="Unassembled WGS sequence"/>
</dbReference>